<name>A0A6H1Z730_9ZZZZ</name>
<proteinExistence type="predicted"/>
<reference evidence="1" key="1">
    <citation type="submission" date="2020-03" db="EMBL/GenBank/DDBJ databases">
        <title>The deep terrestrial virosphere.</title>
        <authorList>
            <person name="Holmfeldt K."/>
            <person name="Nilsson E."/>
            <person name="Simone D."/>
            <person name="Lopez-Fernandez M."/>
            <person name="Wu X."/>
            <person name="de Brujin I."/>
            <person name="Lundin D."/>
            <person name="Andersson A."/>
            <person name="Bertilsson S."/>
            <person name="Dopson M."/>
        </authorList>
    </citation>
    <scope>NUCLEOTIDE SEQUENCE</scope>
    <source>
        <strain evidence="2">MM415A03175</strain>
        <strain evidence="1">MM415B01989</strain>
    </source>
</reference>
<protein>
    <submittedName>
        <fullName evidence="1">Uncharacterized protein</fullName>
    </submittedName>
</protein>
<evidence type="ECO:0000313" key="2">
    <source>
        <dbReference type="EMBL" id="QJA71448.1"/>
    </source>
</evidence>
<dbReference type="EMBL" id="MT141181">
    <property type="protein sequence ID" value="QJA43269.1"/>
    <property type="molecule type" value="Genomic_DNA"/>
</dbReference>
<organism evidence="1">
    <name type="scientific">viral metagenome</name>
    <dbReference type="NCBI Taxonomy" id="1070528"/>
    <lineage>
        <taxon>unclassified sequences</taxon>
        <taxon>metagenomes</taxon>
        <taxon>organismal metagenomes</taxon>
    </lineage>
</organism>
<sequence>MGNPGRMIQKDVSEMYDVKIIEWDPRRDQDLIKMLFEDPFHFRMIKPAIKFQGDVLFKIGQNRQNHSVKMGRLFEWVPRRAGMIHNGEARLLSPGFSIKA</sequence>
<accession>A0A6H1Z730</accession>
<evidence type="ECO:0000313" key="1">
    <source>
        <dbReference type="EMBL" id="QJA43269.1"/>
    </source>
</evidence>
<dbReference type="EMBL" id="MT141874">
    <property type="protein sequence ID" value="QJA71448.1"/>
    <property type="molecule type" value="Genomic_DNA"/>
</dbReference>
<dbReference type="AlphaFoldDB" id="A0A6H1Z730"/>
<gene>
    <name evidence="2" type="ORF">MM415A03175_0008</name>
    <name evidence="1" type="ORF">MM415B01989_0018</name>
</gene>